<dbReference type="Gene3D" id="3.40.50.300">
    <property type="entry name" value="P-loop containing nucleotide triphosphate hydrolases"/>
    <property type="match status" value="1"/>
</dbReference>
<feature type="non-terminal residue" evidence="4">
    <location>
        <position position="148"/>
    </location>
</feature>
<name>A0A0F5FQQ3_9HYPH</name>
<dbReference type="InterPro" id="IPR009000">
    <property type="entry name" value="Transl_B-barrel_sf"/>
</dbReference>
<reference evidence="4 5" key="1">
    <citation type="submission" date="2015-03" db="EMBL/GenBank/DDBJ databases">
        <authorList>
            <person name="Hassan Y."/>
            <person name="Lepp D."/>
            <person name="Li X.-Z."/>
            <person name="Zhou T."/>
        </authorList>
    </citation>
    <scope>NUCLEOTIDE SEQUENCE [LARGE SCALE GENOMIC DNA]</scope>
    <source>
        <strain evidence="4 5">IPL18</strain>
    </source>
</reference>
<dbReference type="PANTHER" id="PTHR43381">
    <property type="entry name" value="TRANSLATION INITIATION FACTOR IF-2-RELATED"/>
    <property type="match status" value="1"/>
</dbReference>
<evidence type="ECO:0000256" key="1">
    <source>
        <dbReference type="ARBA" id="ARBA00022741"/>
    </source>
</evidence>
<keyword evidence="2" id="KW-0342">GTP-binding</keyword>
<dbReference type="Pfam" id="PF22042">
    <property type="entry name" value="EF-G_D2"/>
    <property type="match status" value="1"/>
</dbReference>
<dbReference type="Proteomes" id="UP000033649">
    <property type="component" value="Unassembled WGS sequence"/>
</dbReference>
<dbReference type="InterPro" id="IPR027417">
    <property type="entry name" value="P-loop_NTPase"/>
</dbReference>
<proteinExistence type="predicted"/>
<dbReference type="GO" id="GO:0003743">
    <property type="term" value="F:translation initiation factor activity"/>
    <property type="evidence" value="ECO:0007669"/>
    <property type="project" value="UniProtKB-KW"/>
</dbReference>
<evidence type="ECO:0000313" key="4">
    <source>
        <dbReference type="EMBL" id="KKB11181.1"/>
    </source>
</evidence>
<dbReference type="GO" id="GO:0005525">
    <property type="term" value="F:GTP binding"/>
    <property type="evidence" value="ECO:0007669"/>
    <property type="project" value="UniProtKB-KW"/>
</dbReference>
<feature type="domain" description="Elongation factor G-like" evidence="3">
    <location>
        <begin position="66"/>
        <end position="144"/>
    </location>
</feature>
<protein>
    <submittedName>
        <fullName evidence="4">Translation initiation factor IF-2</fullName>
    </submittedName>
</protein>
<sequence>MAKPAADPTRVRTELHQHEVFVESMGGDVLVVEVSANTEAGLDKLLETILVQAEVLGLEVARDGRAEGLVIAAKLDRGRGAVATVLVQRCTLKLCDILVADTEFARVRALINDMCEQVQEAGPSVPFEVLGFTCMPCAGYRFSVFESA</sequence>
<evidence type="ECO:0000259" key="3">
    <source>
        <dbReference type="Pfam" id="PF22042"/>
    </source>
</evidence>
<dbReference type="InterPro" id="IPR053905">
    <property type="entry name" value="EF-G-like_DII"/>
</dbReference>
<keyword evidence="5" id="KW-1185">Reference proteome</keyword>
<dbReference type="PATRIC" id="fig|429727.3.peg.3"/>
<dbReference type="InterPro" id="IPR015760">
    <property type="entry name" value="TIF_IF2"/>
</dbReference>
<comment type="caution">
    <text evidence="4">The sequence shown here is derived from an EMBL/GenBank/DDBJ whole genome shotgun (WGS) entry which is preliminary data.</text>
</comment>
<gene>
    <name evidence="4" type="ORF">VE26_00055</name>
</gene>
<dbReference type="AlphaFoldDB" id="A0A0F5FQQ3"/>
<keyword evidence="4" id="KW-0648">Protein biosynthesis</keyword>
<dbReference type="STRING" id="429727.VE26_00055"/>
<dbReference type="PANTHER" id="PTHR43381:SF5">
    <property type="entry name" value="TR-TYPE G DOMAIN-CONTAINING PROTEIN"/>
    <property type="match status" value="1"/>
</dbReference>
<organism evidence="4 5">
    <name type="scientific">Devosia chinhatensis</name>
    <dbReference type="NCBI Taxonomy" id="429727"/>
    <lineage>
        <taxon>Bacteria</taxon>
        <taxon>Pseudomonadati</taxon>
        <taxon>Pseudomonadota</taxon>
        <taxon>Alphaproteobacteria</taxon>
        <taxon>Hyphomicrobiales</taxon>
        <taxon>Devosiaceae</taxon>
        <taxon>Devosia</taxon>
    </lineage>
</organism>
<keyword evidence="4" id="KW-0396">Initiation factor</keyword>
<evidence type="ECO:0000256" key="2">
    <source>
        <dbReference type="ARBA" id="ARBA00023134"/>
    </source>
</evidence>
<dbReference type="GO" id="GO:0005829">
    <property type="term" value="C:cytosol"/>
    <property type="evidence" value="ECO:0007669"/>
    <property type="project" value="TreeGrafter"/>
</dbReference>
<keyword evidence="1" id="KW-0547">Nucleotide-binding</keyword>
<dbReference type="Gene3D" id="2.40.30.10">
    <property type="entry name" value="Translation factors"/>
    <property type="match status" value="1"/>
</dbReference>
<dbReference type="SUPFAM" id="SSF50447">
    <property type="entry name" value="Translation proteins"/>
    <property type="match status" value="1"/>
</dbReference>
<accession>A0A0F5FQQ3</accession>
<dbReference type="EMBL" id="JZEY01000010">
    <property type="protein sequence ID" value="KKB11181.1"/>
    <property type="molecule type" value="Genomic_DNA"/>
</dbReference>
<evidence type="ECO:0000313" key="5">
    <source>
        <dbReference type="Proteomes" id="UP000033649"/>
    </source>
</evidence>